<reference evidence="1 2" key="1">
    <citation type="submission" date="2018-02" db="EMBL/GenBank/DDBJ databases">
        <title>Genome sequence of the basidiomycete white-rot fungus Phlebia centrifuga.</title>
        <authorList>
            <person name="Granchi Z."/>
            <person name="Peng M."/>
            <person name="de Vries R.P."/>
            <person name="Hilden K."/>
            <person name="Makela M.R."/>
            <person name="Grigoriev I."/>
            <person name="Riley R."/>
        </authorList>
    </citation>
    <scope>NUCLEOTIDE SEQUENCE [LARGE SCALE GENOMIC DNA]</scope>
    <source>
        <strain evidence="1 2">FBCC195</strain>
    </source>
</reference>
<evidence type="ECO:0000313" key="1">
    <source>
        <dbReference type="EMBL" id="PSR76515.1"/>
    </source>
</evidence>
<proteinExistence type="predicted"/>
<dbReference type="OrthoDB" id="26569at2759"/>
<accession>A0A2R6NTY2</accession>
<dbReference type="STRING" id="98765.A0A2R6NTY2"/>
<keyword evidence="2" id="KW-1185">Reference proteome</keyword>
<dbReference type="EMBL" id="MLYV02000842">
    <property type="protein sequence ID" value="PSR76515.1"/>
    <property type="molecule type" value="Genomic_DNA"/>
</dbReference>
<gene>
    <name evidence="1" type="ORF">PHLCEN_2v8418</name>
</gene>
<organism evidence="1 2">
    <name type="scientific">Hermanssonia centrifuga</name>
    <dbReference type="NCBI Taxonomy" id="98765"/>
    <lineage>
        <taxon>Eukaryota</taxon>
        <taxon>Fungi</taxon>
        <taxon>Dikarya</taxon>
        <taxon>Basidiomycota</taxon>
        <taxon>Agaricomycotina</taxon>
        <taxon>Agaricomycetes</taxon>
        <taxon>Polyporales</taxon>
        <taxon>Meruliaceae</taxon>
        <taxon>Hermanssonia</taxon>
    </lineage>
</organism>
<dbReference type="AlphaFoldDB" id="A0A2R6NTY2"/>
<sequence>MDLGAVIQNSNSQVEVEVLADGADANDMYEESLVNLRDRKPLPKPTNHVSNAEKEQAAKDYYASVRTNVCTMIGLSRLVVPGA</sequence>
<protein>
    <submittedName>
        <fullName evidence="1">Uncharacterized protein</fullName>
    </submittedName>
</protein>
<comment type="caution">
    <text evidence="1">The sequence shown here is derived from an EMBL/GenBank/DDBJ whole genome shotgun (WGS) entry which is preliminary data.</text>
</comment>
<name>A0A2R6NTY2_9APHY</name>
<dbReference type="Proteomes" id="UP000186601">
    <property type="component" value="Unassembled WGS sequence"/>
</dbReference>
<evidence type="ECO:0000313" key="2">
    <source>
        <dbReference type="Proteomes" id="UP000186601"/>
    </source>
</evidence>